<dbReference type="Proteomes" id="UP000177625">
    <property type="component" value="Unassembled WGS sequence"/>
</dbReference>
<name>A0A1E1MWH2_RHYSE</name>
<protein>
    <recommendedName>
        <fullName evidence="3">Tc1-like transposase DDE domain-containing protein</fullName>
    </recommendedName>
</protein>
<sequence length="202" mass="24092">MLPQRTPLSYISRNRFKGCEISPYMQGQVAIPSRYSLMPTFISRLINLPRSIVKYTLAQDELRDEGVSLLRKAKGKSYIIAEERKIIRHVRLNPKDIYKEVIKACQLEYKITTLKKILVKYRITNWRYRKRPELIEKHATQRRSKLYIIDRDFKSKKHGYSAELYLEVLEAEVKPIFEELDNNRLTRNWPPYSPDLNPIEHI</sequence>
<gene>
    <name evidence="1" type="ORF">RSE6_14972</name>
</gene>
<accession>A0A1E1MWH2</accession>
<evidence type="ECO:0000313" key="2">
    <source>
        <dbReference type="Proteomes" id="UP000177625"/>
    </source>
</evidence>
<proteinExistence type="predicted"/>
<dbReference type="EMBL" id="FJVC01000763">
    <property type="protein sequence ID" value="CZT53422.1"/>
    <property type="molecule type" value="Genomic_DNA"/>
</dbReference>
<organism evidence="1 2">
    <name type="scientific">Rhynchosporium secalis</name>
    <name type="common">Barley scald fungus</name>
    <dbReference type="NCBI Taxonomy" id="38038"/>
    <lineage>
        <taxon>Eukaryota</taxon>
        <taxon>Fungi</taxon>
        <taxon>Dikarya</taxon>
        <taxon>Ascomycota</taxon>
        <taxon>Pezizomycotina</taxon>
        <taxon>Leotiomycetes</taxon>
        <taxon>Helotiales</taxon>
        <taxon>Ploettnerulaceae</taxon>
        <taxon>Rhynchosporium</taxon>
    </lineage>
</organism>
<evidence type="ECO:0000313" key="1">
    <source>
        <dbReference type="EMBL" id="CZT53422.1"/>
    </source>
</evidence>
<keyword evidence="2" id="KW-1185">Reference proteome</keyword>
<reference evidence="2" key="1">
    <citation type="submission" date="2016-03" db="EMBL/GenBank/DDBJ databases">
        <authorList>
            <person name="Guldener U."/>
        </authorList>
    </citation>
    <scope>NUCLEOTIDE SEQUENCE [LARGE SCALE GENOMIC DNA]</scope>
</reference>
<evidence type="ECO:0008006" key="3">
    <source>
        <dbReference type="Google" id="ProtNLM"/>
    </source>
</evidence>
<dbReference type="AlphaFoldDB" id="A0A1E1MWH2"/>